<sequence>MALTATAQSALREPAWDEVIVPTLRKRLQDESKVLARRISAASVGSADDLSDLYNSNAFISRQDAATPPAQHSSNHKPSAIPRPSLQQSRTAMDSPNAVGQPPQPPRSRSLSQPLAFDSPKPAESPHLQTGSSSSRPTSPMVNGRTRIPVSRGRAGSASSHARGSTNGSKTDEDFWPAEGGPRSYSTRTTVRMPRHKASELFDEPAPYSANSSATSHPEYEQDNVACYRISSDSEERPYEHWYRGDVSRNGGVGELRVGKREEMLDIASYGHSFRKASSRLVYNGYTRSRSNSTHQDLAASQIATRRRSGSMGAMLTQSAYSDDEDAHAQDLSRTLNDEDVSNVLDEHPPTDVESTEEQALEPYNQDVVPHPNGTISSPSLALIHPQAGHHDPGRQRTTSTSISRIPTPTSQRQRSPIPRTPTPTKALASSATSSTRLQPLPRSQSQPQTQIVSQRTAAKRRAKSPATSTPSSAAKKAKTKSPPSAHRKIIHTVENRRSIGQYPTPDGDGLVDAIPYWTQPVPPSGNWDDVVLPVVARKKGLESHYVPADGSPRPRKTNSGIYEPAPGTFGYDPSKARRRELGKEVEQIPMEELDQKVDVVTEEPSRVTESPKPQPPLQMQPQAQPESTPIPSSNSELDRARSRPSLPPSPPPFAHYAAGTAPRPIDPPIVQAFPEAQAIRQDVQEDGGGSGCCKCIIM</sequence>
<feature type="region of interest" description="Disordered" evidence="1">
    <location>
        <begin position="320"/>
        <end position="492"/>
    </location>
</feature>
<dbReference type="OrthoDB" id="3363891at2759"/>
<feature type="compositionally biased region" description="Polar residues" evidence="1">
    <location>
        <begin position="127"/>
        <end position="141"/>
    </location>
</feature>
<organism evidence="2 3">
    <name type="scientific">Laetiporus sulphureus 93-53</name>
    <dbReference type="NCBI Taxonomy" id="1314785"/>
    <lineage>
        <taxon>Eukaryota</taxon>
        <taxon>Fungi</taxon>
        <taxon>Dikarya</taxon>
        <taxon>Basidiomycota</taxon>
        <taxon>Agaricomycotina</taxon>
        <taxon>Agaricomycetes</taxon>
        <taxon>Polyporales</taxon>
        <taxon>Laetiporus</taxon>
    </lineage>
</organism>
<gene>
    <name evidence="2" type="ORF">LAESUDRAFT_754347</name>
</gene>
<evidence type="ECO:0000313" key="2">
    <source>
        <dbReference type="EMBL" id="KZT11792.1"/>
    </source>
</evidence>
<reference evidence="2 3" key="1">
    <citation type="journal article" date="2016" name="Mol. Biol. Evol.">
        <title>Comparative Genomics of Early-Diverging Mushroom-Forming Fungi Provides Insights into the Origins of Lignocellulose Decay Capabilities.</title>
        <authorList>
            <person name="Nagy L.G."/>
            <person name="Riley R."/>
            <person name="Tritt A."/>
            <person name="Adam C."/>
            <person name="Daum C."/>
            <person name="Floudas D."/>
            <person name="Sun H."/>
            <person name="Yadav J.S."/>
            <person name="Pangilinan J."/>
            <person name="Larsson K.H."/>
            <person name="Matsuura K."/>
            <person name="Barry K."/>
            <person name="Labutti K."/>
            <person name="Kuo R."/>
            <person name="Ohm R.A."/>
            <person name="Bhattacharya S.S."/>
            <person name="Shirouzu T."/>
            <person name="Yoshinaga Y."/>
            <person name="Martin F.M."/>
            <person name="Grigoriev I.V."/>
            <person name="Hibbett D.S."/>
        </authorList>
    </citation>
    <scope>NUCLEOTIDE SEQUENCE [LARGE SCALE GENOMIC DNA]</scope>
    <source>
        <strain evidence="2 3">93-53</strain>
    </source>
</reference>
<protein>
    <submittedName>
        <fullName evidence="2">Uncharacterized protein</fullName>
    </submittedName>
</protein>
<evidence type="ECO:0000313" key="3">
    <source>
        <dbReference type="Proteomes" id="UP000076871"/>
    </source>
</evidence>
<feature type="region of interest" description="Disordered" evidence="1">
    <location>
        <begin position="63"/>
        <end position="190"/>
    </location>
</feature>
<keyword evidence="3" id="KW-1185">Reference proteome</keyword>
<dbReference type="Proteomes" id="UP000076871">
    <property type="component" value="Unassembled WGS sequence"/>
</dbReference>
<dbReference type="RefSeq" id="XP_040769440.1">
    <property type="nucleotide sequence ID" value="XM_040911873.1"/>
</dbReference>
<evidence type="ECO:0000256" key="1">
    <source>
        <dbReference type="SAM" id="MobiDB-lite"/>
    </source>
</evidence>
<dbReference type="EMBL" id="KV427606">
    <property type="protein sequence ID" value="KZT11792.1"/>
    <property type="molecule type" value="Genomic_DNA"/>
</dbReference>
<accession>A0A165HJ26</accession>
<feature type="compositionally biased region" description="Basic residues" evidence="1">
    <location>
        <begin position="476"/>
        <end position="491"/>
    </location>
</feature>
<dbReference type="STRING" id="1314785.A0A165HJ26"/>
<name>A0A165HJ26_9APHY</name>
<dbReference type="AlphaFoldDB" id="A0A165HJ26"/>
<feature type="compositionally biased region" description="Polar residues" evidence="1">
    <location>
        <begin position="85"/>
        <end position="94"/>
    </location>
</feature>
<feature type="region of interest" description="Disordered" evidence="1">
    <location>
        <begin position="546"/>
        <end position="670"/>
    </location>
</feature>
<feature type="compositionally biased region" description="Low complexity" evidence="1">
    <location>
        <begin position="397"/>
        <end position="411"/>
    </location>
</feature>
<feature type="compositionally biased region" description="Low complexity" evidence="1">
    <location>
        <begin position="423"/>
        <end position="449"/>
    </location>
</feature>
<feature type="compositionally biased region" description="Basic and acidic residues" evidence="1">
    <location>
        <begin position="594"/>
        <end position="607"/>
    </location>
</feature>
<dbReference type="GeneID" id="63828901"/>
<dbReference type="InParanoid" id="A0A165HJ26"/>
<feature type="compositionally biased region" description="Low complexity" evidence="1">
    <location>
        <begin position="151"/>
        <end position="165"/>
    </location>
</feature>
<feature type="compositionally biased region" description="Low complexity" evidence="1">
    <location>
        <begin position="465"/>
        <end position="475"/>
    </location>
</feature>
<proteinExistence type="predicted"/>
<feature type="compositionally biased region" description="Polar residues" evidence="1">
    <location>
        <begin position="627"/>
        <end position="636"/>
    </location>
</feature>